<protein>
    <submittedName>
        <fullName evidence="1">Uncharacterized protein</fullName>
    </submittedName>
</protein>
<organism evidence="1 2">
    <name type="scientific">Euroglyphus maynei</name>
    <name type="common">Mayne's house dust mite</name>
    <dbReference type="NCBI Taxonomy" id="6958"/>
    <lineage>
        <taxon>Eukaryota</taxon>
        <taxon>Metazoa</taxon>
        <taxon>Ecdysozoa</taxon>
        <taxon>Arthropoda</taxon>
        <taxon>Chelicerata</taxon>
        <taxon>Arachnida</taxon>
        <taxon>Acari</taxon>
        <taxon>Acariformes</taxon>
        <taxon>Sarcoptiformes</taxon>
        <taxon>Astigmata</taxon>
        <taxon>Psoroptidia</taxon>
        <taxon>Analgoidea</taxon>
        <taxon>Pyroglyphidae</taxon>
        <taxon>Pyroglyphinae</taxon>
        <taxon>Euroglyphus</taxon>
    </lineage>
</organism>
<feature type="non-terminal residue" evidence="1">
    <location>
        <position position="100"/>
    </location>
</feature>
<gene>
    <name evidence="1" type="ORF">BLA29_014137</name>
</gene>
<dbReference type="Proteomes" id="UP000194236">
    <property type="component" value="Unassembled WGS sequence"/>
</dbReference>
<keyword evidence="2" id="KW-1185">Reference proteome</keyword>
<name>A0A1Y3BMD1_EURMA</name>
<evidence type="ECO:0000313" key="2">
    <source>
        <dbReference type="Proteomes" id="UP000194236"/>
    </source>
</evidence>
<dbReference type="OrthoDB" id="10543752at2759"/>
<dbReference type="AlphaFoldDB" id="A0A1Y3BMD1"/>
<proteinExistence type="predicted"/>
<evidence type="ECO:0000313" key="1">
    <source>
        <dbReference type="EMBL" id="OTF81982.1"/>
    </source>
</evidence>
<accession>A0A1Y3BMD1</accession>
<dbReference type="EMBL" id="MUJZ01010827">
    <property type="protein sequence ID" value="OTF81982.1"/>
    <property type="molecule type" value="Genomic_DNA"/>
</dbReference>
<comment type="caution">
    <text evidence="1">The sequence shown here is derived from an EMBL/GenBank/DDBJ whole genome shotgun (WGS) entry which is preliminary data.</text>
</comment>
<reference evidence="1 2" key="1">
    <citation type="submission" date="2017-03" db="EMBL/GenBank/DDBJ databases">
        <title>Genome Survey of Euroglyphus maynei.</title>
        <authorList>
            <person name="Arlian L.G."/>
            <person name="Morgan M.S."/>
            <person name="Rider S.D."/>
        </authorList>
    </citation>
    <scope>NUCLEOTIDE SEQUENCE [LARGE SCALE GENOMIC DNA]</scope>
    <source>
        <strain evidence="1">Arlian Lab</strain>
        <tissue evidence="1">Whole body</tissue>
    </source>
</reference>
<sequence>MFMKPICLLIIMIMQQHYPIIHSSVRYYRKQNGKNYSYQDYSHQFSCDGMLSMKLFIDKTLSMAVVGDTLYVYQIDHHIGKYPGISWRYSPFINGVYLMD</sequence>